<organism evidence="3 4">
    <name type="scientific">Mycolicibacterium novocastrense</name>
    <name type="common">Mycobacterium novocastrense</name>
    <dbReference type="NCBI Taxonomy" id="59813"/>
    <lineage>
        <taxon>Bacteria</taxon>
        <taxon>Bacillati</taxon>
        <taxon>Actinomycetota</taxon>
        <taxon>Actinomycetes</taxon>
        <taxon>Mycobacteriales</taxon>
        <taxon>Mycobacteriaceae</taxon>
        <taxon>Mycolicibacterium</taxon>
    </lineage>
</organism>
<dbReference type="InterPro" id="IPR036265">
    <property type="entry name" value="HIT-like_sf"/>
</dbReference>
<dbReference type="GO" id="GO:0003824">
    <property type="term" value="F:catalytic activity"/>
    <property type="evidence" value="ECO:0007669"/>
    <property type="project" value="InterPro"/>
</dbReference>
<dbReference type="EMBL" id="JACKTI010000069">
    <property type="protein sequence ID" value="MCV7026655.1"/>
    <property type="molecule type" value="Genomic_DNA"/>
</dbReference>
<dbReference type="Proteomes" id="UP001207528">
    <property type="component" value="Unassembled WGS sequence"/>
</dbReference>
<evidence type="ECO:0000259" key="2">
    <source>
        <dbReference type="PROSITE" id="PS51084"/>
    </source>
</evidence>
<comment type="caution">
    <text evidence="3">The sequence shown here is derived from an EMBL/GenBank/DDBJ whole genome shotgun (WGS) entry which is preliminary data.</text>
</comment>
<dbReference type="InterPro" id="IPR011146">
    <property type="entry name" value="HIT-like"/>
</dbReference>
<dbReference type="SUPFAM" id="SSF54197">
    <property type="entry name" value="HIT-like"/>
    <property type="match status" value="1"/>
</dbReference>
<comment type="caution">
    <text evidence="1">Lacks conserved residue(s) required for the propagation of feature annotation.</text>
</comment>
<dbReference type="RefSeq" id="WP_110765743.1">
    <property type="nucleotide sequence ID" value="NZ_BCTA01000012.1"/>
</dbReference>
<reference evidence="3" key="1">
    <citation type="submission" date="2020-07" db="EMBL/GenBank/DDBJ databases">
        <authorList>
            <person name="Pettersson B.M.F."/>
            <person name="Behra P.R.K."/>
            <person name="Ramesh M."/>
            <person name="Das S."/>
            <person name="Dasgupta S."/>
            <person name="Kirsebom L.A."/>
        </authorList>
    </citation>
    <scope>NUCLEOTIDE SEQUENCE</scope>
    <source>
        <strain evidence="3">DSM 44203</strain>
    </source>
</reference>
<name>A0AAW5SSU8_MYCNV</name>
<gene>
    <name evidence="3" type="ORF">H7I77_25440</name>
</gene>
<evidence type="ECO:0000313" key="3">
    <source>
        <dbReference type="EMBL" id="MCV7026655.1"/>
    </source>
</evidence>
<dbReference type="PROSITE" id="PS51084">
    <property type="entry name" value="HIT_2"/>
    <property type="match status" value="1"/>
</dbReference>
<dbReference type="Gene3D" id="3.30.428.10">
    <property type="entry name" value="HIT-like"/>
    <property type="match status" value="1"/>
</dbReference>
<dbReference type="AlphaFoldDB" id="A0AAW5SSU8"/>
<accession>A0AAW5SSU8</accession>
<proteinExistence type="predicted"/>
<feature type="domain" description="HIT" evidence="2">
    <location>
        <begin position="76"/>
        <end position="154"/>
    </location>
</feature>
<evidence type="ECO:0000313" key="4">
    <source>
        <dbReference type="Proteomes" id="UP001207528"/>
    </source>
</evidence>
<evidence type="ECO:0000256" key="1">
    <source>
        <dbReference type="PROSITE-ProRule" id="PRU00464"/>
    </source>
</evidence>
<sequence length="195" mass="21347">MSTTTGSRSRPRGTDPTRLPARPVCATCGRHRGCVCCRGCGSPDCFNECAPNTPCATCGYRLSVPLAALNVSDAGLDNDGRYPGRMIIAARQHYDHLDEMPSDLFADLMADAQTASRALRRLPGVARVNIAILGNQQSHVHVEVIPRRHTEPNSGLAPWDHAPIHRPLAPADLQDLTEQLRRVLRDASQRVEVQR</sequence>
<dbReference type="Pfam" id="PF01230">
    <property type="entry name" value="HIT"/>
    <property type="match status" value="1"/>
</dbReference>
<protein>
    <submittedName>
        <fullName evidence="3">HIT family protein</fullName>
    </submittedName>
</protein>
<reference evidence="3" key="2">
    <citation type="journal article" date="2022" name="BMC Genomics">
        <title>Comparative genome analysis of mycobacteria focusing on tRNA and non-coding RNA.</title>
        <authorList>
            <person name="Behra P.R.K."/>
            <person name="Pettersson B.M.F."/>
            <person name="Ramesh M."/>
            <person name="Das S."/>
            <person name="Dasgupta S."/>
            <person name="Kirsebom L.A."/>
        </authorList>
    </citation>
    <scope>NUCLEOTIDE SEQUENCE</scope>
    <source>
        <strain evidence="3">DSM 44203</strain>
    </source>
</reference>